<dbReference type="PANTHER" id="PTHR30589">
    <property type="entry name" value="PROLIPOPROTEIN DIACYLGLYCERYL TRANSFERASE"/>
    <property type="match status" value="1"/>
</dbReference>
<accession>C4FCC7</accession>
<evidence type="ECO:0000256" key="1">
    <source>
        <dbReference type="ARBA" id="ARBA00007150"/>
    </source>
</evidence>
<comment type="similarity">
    <text evidence="1 7">Belongs to the Lgt family.</text>
</comment>
<evidence type="ECO:0000256" key="3">
    <source>
        <dbReference type="ARBA" id="ARBA00022679"/>
    </source>
</evidence>
<comment type="function">
    <text evidence="7">Catalyzes the transfer of the diacylglyceryl group from phosphatidylglycerol to the sulfhydryl group of the N-terminal cysteine of a prolipoprotein, the first step in the formation of mature lipoproteins.</text>
</comment>
<dbReference type="EC" id="2.5.1.145" evidence="7"/>
<keyword evidence="4 7" id="KW-0812">Transmembrane</keyword>
<dbReference type="Proteomes" id="UP000003295">
    <property type="component" value="Unassembled WGS sequence"/>
</dbReference>
<dbReference type="NCBIfam" id="TIGR00544">
    <property type="entry name" value="lgt"/>
    <property type="match status" value="1"/>
</dbReference>
<dbReference type="GO" id="GO:0008961">
    <property type="term" value="F:phosphatidylglycerol-prolipoprotein diacylglyceryl transferase activity"/>
    <property type="evidence" value="ECO:0007669"/>
    <property type="project" value="UniProtKB-UniRule"/>
</dbReference>
<evidence type="ECO:0000256" key="7">
    <source>
        <dbReference type="HAMAP-Rule" id="MF_01147"/>
    </source>
</evidence>
<organism evidence="8 9">
    <name type="scientific">Collinsella intestinalis DSM 13280</name>
    <dbReference type="NCBI Taxonomy" id="521003"/>
    <lineage>
        <taxon>Bacteria</taxon>
        <taxon>Bacillati</taxon>
        <taxon>Actinomycetota</taxon>
        <taxon>Coriobacteriia</taxon>
        <taxon>Coriobacteriales</taxon>
        <taxon>Coriobacteriaceae</taxon>
        <taxon>Collinsella</taxon>
    </lineage>
</organism>
<dbReference type="STRING" id="521003.COLINT_03747"/>
<keyword evidence="3 7" id="KW-0808">Transferase</keyword>
<evidence type="ECO:0000256" key="6">
    <source>
        <dbReference type="ARBA" id="ARBA00023136"/>
    </source>
</evidence>
<feature type="transmembrane region" description="Helical" evidence="7">
    <location>
        <begin position="83"/>
        <end position="106"/>
    </location>
</feature>
<feature type="transmembrane region" description="Helical" evidence="7">
    <location>
        <begin position="271"/>
        <end position="294"/>
    </location>
</feature>
<comment type="subcellular location">
    <subcellularLocation>
        <location evidence="7">Cell membrane</location>
        <topology evidence="7">Multi-pass membrane protein</topology>
    </subcellularLocation>
</comment>
<dbReference type="PROSITE" id="PS01311">
    <property type="entry name" value="LGT"/>
    <property type="match status" value="1"/>
</dbReference>
<dbReference type="Pfam" id="PF01790">
    <property type="entry name" value="LGT"/>
    <property type="match status" value="1"/>
</dbReference>
<evidence type="ECO:0000256" key="4">
    <source>
        <dbReference type="ARBA" id="ARBA00022692"/>
    </source>
</evidence>
<dbReference type="InterPro" id="IPR001640">
    <property type="entry name" value="Lgt"/>
</dbReference>
<feature type="transmembrane region" description="Helical" evidence="7">
    <location>
        <begin position="126"/>
        <end position="146"/>
    </location>
</feature>
<feature type="transmembrane region" description="Helical" evidence="7">
    <location>
        <begin position="50"/>
        <end position="71"/>
    </location>
</feature>
<feature type="binding site" evidence="7">
    <location>
        <position position="174"/>
    </location>
    <ligand>
        <name>a 1,2-diacyl-sn-glycero-3-phospho-(1'-sn-glycerol)</name>
        <dbReference type="ChEBI" id="CHEBI:64716"/>
    </ligand>
</feature>
<dbReference type="GO" id="GO:0042158">
    <property type="term" value="P:lipoprotein biosynthetic process"/>
    <property type="evidence" value="ECO:0007669"/>
    <property type="project" value="UniProtKB-UniRule"/>
</dbReference>
<gene>
    <name evidence="7 8" type="primary">lgt</name>
    <name evidence="8" type="ORF">COLINT_03747</name>
</gene>
<protein>
    <recommendedName>
        <fullName evidence="7">Phosphatidylglycerol--prolipoprotein diacylglyceryl transferase</fullName>
        <ecNumber evidence="7">2.5.1.145</ecNumber>
    </recommendedName>
</protein>
<keyword evidence="8" id="KW-0449">Lipoprotein</keyword>
<keyword evidence="8" id="KW-0328">Glycosyltransferase</keyword>
<dbReference type="eggNOG" id="COG0682">
    <property type="taxonomic scope" value="Bacteria"/>
</dbReference>
<keyword evidence="5 7" id="KW-1133">Transmembrane helix</keyword>
<name>C4FCC7_9ACTN</name>
<dbReference type="HAMAP" id="MF_01147">
    <property type="entry name" value="Lgt"/>
    <property type="match status" value="1"/>
</dbReference>
<evidence type="ECO:0000256" key="5">
    <source>
        <dbReference type="ARBA" id="ARBA00022989"/>
    </source>
</evidence>
<comment type="pathway">
    <text evidence="7">Protein modification; lipoprotein biosynthesis (diacylglyceryl transfer).</text>
</comment>
<comment type="caution">
    <text evidence="8">The sequence shown here is derived from an EMBL/GenBank/DDBJ whole genome shotgun (WGS) entry which is preliminary data.</text>
</comment>
<evidence type="ECO:0000256" key="2">
    <source>
        <dbReference type="ARBA" id="ARBA00022475"/>
    </source>
</evidence>
<evidence type="ECO:0000313" key="9">
    <source>
        <dbReference type="Proteomes" id="UP000003295"/>
    </source>
</evidence>
<comment type="catalytic activity">
    <reaction evidence="7">
        <text>L-cysteinyl-[prolipoprotein] + a 1,2-diacyl-sn-glycero-3-phospho-(1'-sn-glycerol) = an S-1,2-diacyl-sn-glyceryl-L-cysteinyl-[prolipoprotein] + sn-glycerol 1-phosphate + H(+)</text>
        <dbReference type="Rhea" id="RHEA:56712"/>
        <dbReference type="Rhea" id="RHEA-COMP:14679"/>
        <dbReference type="Rhea" id="RHEA-COMP:14680"/>
        <dbReference type="ChEBI" id="CHEBI:15378"/>
        <dbReference type="ChEBI" id="CHEBI:29950"/>
        <dbReference type="ChEBI" id="CHEBI:57685"/>
        <dbReference type="ChEBI" id="CHEBI:64716"/>
        <dbReference type="ChEBI" id="CHEBI:140658"/>
        <dbReference type="EC" id="2.5.1.145"/>
    </reaction>
</comment>
<dbReference type="EMBL" id="ABXH02000052">
    <property type="protein sequence ID" value="EEP43565.1"/>
    <property type="molecule type" value="Genomic_DNA"/>
</dbReference>
<dbReference type="AlphaFoldDB" id="C4FCC7"/>
<sequence length="305" mass="32870">MEPGRIVDTTAGPALCVKVCLVGAPQGGTMLNELYRSLDPVAFSAGPITIYWYGLAYMVGALLAGFVMYRTQKRWNIGFTPDDVMTVVIAVVFGLLIGGRLGYVLFYSNGYYFTHPLEIFFGTNGGGISGMSFHGGLAGGLLGGFIACRYLRISPLTVADASFVGVPLALCLGRCANFVNGELWGKPTDLPWGVVFGGAAGNVPRHPSQLYEALLEGVVLFAILYVLSRRAKPLSQGSYLGIFVLGYGIVRFLIEFVRLPDAQLGYLAGGWLTMGQLLSLPLIAVGAALLAYAWKTRRPQHRDWL</sequence>
<dbReference type="HOGENOM" id="CLU_013386_1_0_11"/>
<evidence type="ECO:0000313" key="8">
    <source>
        <dbReference type="EMBL" id="EEP43565.1"/>
    </source>
</evidence>
<proteinExistence type="inferred from homology"/>
<reference evidence="8 9" key="1">
    <citation type="submission" date="2009-04" db="EMBL/GenBank/DDBJ databases">
        <authorList>
            <person name="Weinstock G."/>
            <person name="Sodergren E."/>
            <person name="Clifton S."/>
            <person name="Fulton L."/>
            <person name="Fulton B."/>
            <person name="Courtney L."/>
            <person name="Fronick C."/>
            <person name="Harrison M."/>
            <person name="Strong C."/>
            <person name="Farmer C."/>
            <person name="Delahaunty K."/>
            <person name="Markovic C."/>
            <person name="Hall O."/>
            <person name="Minx P."/>
            <person name="Tomlinson C."/>
            <person name="Mitreva M."/>
            <person name="Nelson J."/>
            <person name="Hou S."/>
            <person name="Wollam A."/>
            <person name="Pepin K.H."/>
            <person name="Johnson M."/>
            <person name="Bhonagiri V."/>
            <person name="Nash W.E."/>
            <person name="Warren W."/>
            <person name="Chinwalla A."/>
            <person name="Mardis E.R."/>
            <person name="Wilson R.K."/>
        </authorList>
    </citation>
    <scope>NUCLEOTIDE SEQUENCE [LARGE SCALE GENOMIC DNA]</scope>
    <source>
        <strain evidence="8 9">DSM 13280</strain>
    </source>
</reference>
<dbReference type="GO" id="GO:0005886">
    <property type="term" value="C:plasma membrane"/>
    <property type="evidence" value="ECO:0007669"/>
    <property type="project" value="UniProtKB-SubCell"/>
</dbReference>
<dbReference type="PANTHER" id="PTHR30589:SF0">
    <property type="entry name" value="PHOSPHATIDYLGLYCEROL--PROLIPOPROTEIN DIACYLGLYCERYL TRANSFERASE"/>
    <property type="match status" value="1"/>
</dbReference>
<keyword evidence="6 7" id="KW-0472">Membrane</keyword>
<keyword evidence="2 7" id="KW-1003">Cell membrane</keyword>
<dbReference type="UniPathway" id="UPA00664"/>
<feature type="transmembrane region" description="Helical" evidence="7">
    <location>
        <begin position="239"/>
        <end position="259"/>
    </location>
</feature>